<organism evidence="1 2">
    <name type="scientific">Rhizobium rhizogenes (strain K84 / ATCC BAA-868)</name>
    <name type="common">Agrobacterium radiobacter</name>
    <dbReference type="NCBI Taxonomy" id="311403"/>
    <lineage>
        <taxon>Bacteria</taxon>
        <taxon>Pseudomonadati</taxon>
        <taxon>Pseudomonadota</taxon>
        <taxon>Alphaproteobacteria</taxon>
        <taxon>Hyphomicrobiales</taxon>
        <taxon>Rhizobiaceae</taxon>
        <taxon>Rhizobium/Agrobacterium group</taxon>
        <taxon>Rhizobium</taxon>
    </lineage>
</organism>
<gene>
    <name evidence="1" type="ordered locus">Arad_4482</name>
</gene>
<sequence>MNKHRAATQVTSAKAIAYGVERHRGSHADSQMAMFHEVGSSGDGASISKEA</sequence>
<protein>
    <submittedName>
        <fullName evidence="1">Uncharacterized protein</fullName>
    </submittedName>
</protein>
<dbReference type="Proteomes" id="UP000001600">
    <property type="component" value="Chromosome 1"/>
</dbReference>
<proteinExistence type="predicted"/>
<evidence type="ECO:0000313" key="2">
    <source>
        <dbReference type="Proteomes" id="UP000001600"/>
    </source>
</evidence>
<evidence type="ECO:0000313" key="1">
    <source>
        <dbReference type="EMBL" id="ACM28187.1"/>
    </source>
</evidence>
<dbReference type="HOGENOM" id="CLU_3094773_0_0_5"/>
<dbReference type="AlphaFoldDB" id="B9JCS6"/>
<reference evidence="1 2" key="1">
    <citation type="journal article" date="2009" name="J. Bacteriol.">
        <title>Genome sequences of three Agrobacterium biovars help elucidate the evolution of multichromosome genomes in bacteria.</title>
        <authorList>
            <person name="Slater S.C."/>
            <person name="Goldman B.S."/>
            <person name="Goodner B."/>
            <person name="Setubal J.C."/>
            <person name="Farrand S.K."/>
            <person name="Nester E.W."/>
            <person name="Burr T.J."/>
            <person name="Banta L."/>
            <person name="Dickerman A.W."/>
            <person name="Paulsen I."/>
            <person name="Otten L."/>
            <person name="Suen G."/>
            <person name="Welch R."/>
            <person name="Almeida N.F."/>
            <person name="Arnold F."/>
            <person name="Burton O.T."/>
            <person name="Du Z."/>
            <person name="Ewing A."/>
            <person name="Godsy E."/>
            <person name="Heisel S."/>
            <person name="Houmiel K.L."/>
            <person name="Jhaveri J."/>
            <person name="Lu J."/>
            <person name="Miller N.M."/>
            <person name="Norton S."/>
            <person name="Chen Q."/>
            <person name="Phoolcharoen W."/>
            <person name="Ohlin V."/>
            <person name="Ondrusek D."/>
            <person name="Pride N."/>
            <person name="Stricklin S.L."/>
            <person name="Sun J."/>
            <person name="Wheeler C."/>
            <person name="Wilson L."/>
            <person name="Zhu H."/>
            <person name="Wood D.W."/>
        </authorList>
    </citation>
    <scope>NUCLEOTIDE SEQUENCE [LARGE SCALE GENOMIC DNA]</scope>
    <source>
        <strain evidence="2">K84 / ATCC BAA-868</strain>
    </source>
</reference>
<name>B9JCS6_RHIR8</name>
<dbReference type="EMBL" id="CP000628">
    <property type="protein sequence ID" value="ACM28187.1"/>
    <property type="molecule type" value="Genomic_DNA"/>
</dbReference>
<accession>B9JCS6</accession>
<dbReference type="KEGG" id="ara:Arad_4482"/>